<keyword evidence="10" id="KW-0418">Kinase</keyword>
<evidence type="ECO:0000256" key="4">
    <source>
        <dbReference type="ARBA" id="ARBA00015735"/>
    </source>
</evidence>
<dbReference type="InterPro" id="IPR050398">
    <property type="entry name" value="HssS/ArlS-like"/>
</dbReference>
<dbReference type="Proteomes" id="UP000671913">
    <property type="component" value="Chromosome"/>
</dbReference>
<dbReference type="EMBL" id="CP060096">
    <property type="protein sequence ID" value="QSZ28330.1"/>
    <property type="molecule type" value="Genomic_DNA"/>
</dbReference>
<evidence type="ECO:0000256" key="9">
    <source>
        <dbReference type="ARBA" id="ARBA00022741"/>
    </source>
</evidence>
<evidence type="ECO:0000256" key="6">
    <source>
        <dbReference type="ARBA" id="ARBA00022553"/>
    </source>
</evidence>
<keyword evidence="13" id="KW-0902">Two-component regulatory system</keyword>
<keyword evidence="8 16" id="KW-0812">Transmembrane</keyword>
<dbReference type="CDD" id="cd00075">
    <property type="entry name" value="HATPase"/>
    <property type="match status" value="1"/>
</dbReference>
<comment type="subcellular location">
    <subcellularLocation>
        <location evidence="2">Cell membrane</location>
        <topology evidence="2">Multi-pass membrane protein</topology>
    </subcellularLocation>
</comment>
<dbReference type="SUPFAM" id="SSF47384">
    <property type="entry name" value="Homodimeric domain of signal transducing histidine kinase"/>
    <property type="match status" value="1"/>
</dbReference>
<evidence type="ECO:0000256" key="16">
    <source>
        <dbReference type="SAM" id="Phobius"/>
    </source>
</evidence>
<evidence type="ECO:0000256" key="3">
    <source>
        <dbReference type="ARBA" id="ARBA00012438"/>
    </source>
</evidence>
<proteinExistence type="predicted"/>
<feature type="coiled-coil region" evidence="15">
    <location>
        <begin position="268"/>
        <end position="295"/>
    </location>
</feature>
<dbReference type="CDD" id="cd00082">
    <property type="entry name" value="HisKA"/>
    <property type="match status" value="1"/>
</dbReference>
<dbReference type="PANTHER" id="PTHR45528:SF1">
    <property type="entry name" value="SENSOR HISTIDINE KINASE CPXA"/>
    <property type="match status" value="1"/>
</dbReference>
<dbReference type="GO" id="GO:0000155">
    <property type="term" value="F:phosphorelay sensor kinase activity"/>
    <property type="evidence" value="ECO:0007669"/>
    <property type="project" value="InterPro"/>
</dbReference>
<dbReference type="SMART" id="SM00387">
    <property type="entry name" value="HATPase_c"/>
    <property type="match status" value="1"/>
</dbReference>
<dbReference type="KEGG" id="aaut:ACETAC_03745"/>
<dbReference type="SMART" id="SM00304">
    <property type="entry name" value="HAMP"/>
    <property type="match status" value="1"/>
</dbReference>
<keyword evidence="9" id="KW-0547">Nucleotide-binding</keyword>
<sequence length="454" mass="52249">MKLRFMLPSIKIRIALLYSLIFSVILIVLNASVLYGLKYYLIYQSFADISNQAETILNKLSVVKGDIDFSNENLVFSIPENTYLKVIDKNGKVVYKSRETEDINIPYKSDINIPVKIEKDGMHLTYINEIYNRDGKIFYIQIIKNMESQYLFLKLLFVLMAFADAVGILISLIAGYFVTRQAIKPVDYMVKEVNDIDARKLNKRLKVYGNKDEFTRLAVTFNSMLDRLEDSFRRQNTFISDASHELRTPLSIIKGYVDILDRWGKYDKNVLQEGIEALKKEEAEMEKLIERLLLIARGDSRNLKLNKETFILNDILNEVIKETSMLNRDRNIVLNMDDEIDIFADKSLIKELLRILLDNAVKYTETDGKIEVICKREGQNTVIKVKDDGIGIPSDEIPYIFDRFYRVDKARTKETGGAGLGLSIAKIIVEAHKGSIIVDSKIHKGTEFTIIFPF</sequence>
<dbReference type="PROSITE" id="PS50885">
    <property type="entry name" value="HAMP"/>
    <property type="match status" value="1"/>
</dbReference>
<keyword evidence="20" id="KW-1185">Reference proteome</keyword>
<feature type="domain" description="Histidine kinase" evidence="17">
    <location>
        <begin position="241"/>
        <end position="454"/>
    </location>
</feature>
<evidence type="ECO:0000313" key="20">
    <source>
        <dbReference type="Proteomes" id="UP000671913"/>
    </source>
</evidence>
<dbReference type="SUPFAM" id="SSF55874">
    <property type="entry name" value="ATPase domain of HSP90 chaperone/DNA topoisomerase II/histidine kinase"/>
    <property type="match status" value="1"/>
</dbReference>
<dbReference type="GO" id="GO:0005886">
    <property type="term" value="C:plasma membrane"/>
    <property type="evidence" value="ECO:0007669"/>
    <property type="project" value="UniProtKB-SubCell"/>
</dbReference>
<keyword evidence="15" id="KW-0175">Coiled coil</keyword>
<evidence type="ECO:0000256" key="11">
    <source>
        <dbReference type="ARBA" id="ARBA00022840"/>
    </source>
</evidence>
<accession>A0A975GBH5</accession>
<dbReference type="InterPro" id="IPR005467">
    <property type="entry name" value="His_kinase_dom"/>
</dbReference>
<dbReference type="AlphaFoldDB" id="A0A975GBH5"/>
<evidence type="ECO:0000259" key="18">
    <source>
        <dbReference type="PROSITE" id="PS50885"/>
    </source>
</evidence>
<name>A0A975GBH5_9THEO</name>
<evidence type="ECO:0000256" key="2">
    <source>
        <dbReference type="ARBA" id="ARBA00004651"/>
    </source>
</evidence>
<dbReference type="FunFam" id="3.30.565.10:FF:000006">
    <property type="entry name" value="Sensor histidine kinase WalK"/>
    <property type="match status" value="1"/>
</dbReference>
<evidence type="ECO:0000256" key="8">
    <source>
        <dbReference type="ARBA" id="ARBA00022692"/>
    </source>
</evidence>
<comment type="catalytic activity">
    <reaction evidence="1">
        <text>ATP + protein L-histidine = ADP + protein N-phospho-L-histidine.</text>
        <dbReference type="EC" id="2.7.13.3"/>
    </reaction>
</comment>
<dbReference type="Pfam" id="PF18719">
    <property type="entry name" value="ArlS_N"/>
    <property type="match status" value="1"/>
</dbReference>
<dbReference type="EC" id="2.7.13.3" evidence="3"/>
<dbReference type="Pfam" id="PF00672">
    <property type="entry name" value="HAMP"/>
    <property type="match status" value="1"/>
</dbReference>
<dbReference type="Gene3D" id="6.10.340.10">
    <property type="match status" value="1"/>
</dbReference>
<dbReference type="PROSITE" id="PS50109">
    <property type="entry name" value="HIS_KIN"/>
    <property type="match status" value="1"/>
</dbReference>
<keyword evidence="12 16" id="KW-1133">Transmembrane helix</keyword>
<evidence type="ECO:0000256" key="14">
    <source>
        <dbReference type="ARBA" id="ARBA00023136"/>
    </source>
</evidence>
<gene>
    <name evidence="19" type="ORF">ACETAC_03745</name>
</gene>
<dbReference type="InterPro" id="IPR003660">
    <property type="entry name" value="HAMP_dom"/>
</dbReference>
<reference evidence="19" key="1">
    <citation type="submission" date="2020-08" db="EMBL/GenBank/DDBJ databases">
        <title>Genomic insights into the carbon and energy metabolism of the first obligate autotrophic acetogenic bacterium Aceticella autotrophica gen. nov., sp. nov.</title>
        <authorList>
            <person name="Toshchakov S.V."/>
            <person name="Elcheninov A.G."/>
            <person name="Kublanov I.V."/>
            <person name="Frolov E.N."/>
            <person name="Lebedinsky A.V."/>
        </authorList>
    </citation>
    <scope>NUCLEOTIDE SEQUENCE</scope>
    <source>
        <strain evidence="19">3443-3Ac</strain>
    </source>
</reference>
<dbReference type="FunFam" id="1.10.287.130:FF:000001">
    <property type="entry name" value="Two-component sensor histidine kinase"/>
    <property type="match status" value="1"/>
</dbReference>
<evidence type="ECO:0000256" key="7">
    <source>
        <dbReference type="ARBA" id="ARBA00022679"/>
    </source>
</evidence>
<keyword evidence="11" id="KW-0067">ATP-binding</keyword>
<keyword evidence="6" id="KW-0597">Phosphoprotein</keyword>
<dbReference type="Pfam" id="PF00512">
    <property type="entry name" value="HisKA"/>
    <property type="match status" value="1"/>
</dbReference>
<evidence type="ECO:0000256" key="15">
    <source>
        <dbReference type="SAM" id="Coils"/>
    </source>
</evidence>
<dbReference type="PRINTS" id="PR00344">
    <property type="entry name" value="BCTRLSENSOR"/>
</dbReference>
<dbReference type="InterPro" id="IPR004358">
    <property type="entry name" value="Sig_transdc_His_kin-like_C"/>
</dbReference>
<dbReference type="SMART" id="SM00388">
    <property type="entry name" value="HisKA"/>
    <property type="match status" value="1"/>
</dbReference>
<keyword evidence="14 16" id="KW-0472">Membrane</keyword>
<dbReference type="GO" id="GO:0005524">
    <property type="term" value="F:ATP binding"/>
    <property type="evidence" value="ECO:0007669"/>
    <property type="project" value="UniProtKB-KW"/>
</dbReference>
<evidence type="ECO:0000256" key="1">
    <source>
        <dbReference type="ARBA" id="ARBA00000085"/>
    </source>
</evidence>
<evidence type="ECO:0000256" key="5">
    <source>
        <dbReference type="ARBA" id="ARBA00022475"/>
    </source>
</evidence>
<protein>
    <recommendedName>
        <fullName evidence="4">Signal transduction histidine-protein kinase ArlS</fullName>
        <ecNumber evidence="3">2.7.13.3</ecNumber>
    </recommendedName>
</protein>
<evidence type="ECO:0000256" key="10">
    <source>
        <dbReference type="ARBA" id="ARBA00022777"/>
    </source>
</evidence>
<dbReference type="InterPro" id="IPR036097">
    <property type="entry name" value="HisK_dim/P_sf"/>
</dbReference>
<evidence type="ECO:0000313" key="19">
    <source>
        <dbReference type="EMBL" id="QSZ28330.1"/>
    </source>
</evidence>
<dbReference type="Gene3D" id="1.10.287.130">
    <property type="match status" value="1"/>
</dbReference>
<dbReference type="Pfam" id="PF02518">
    <property type="entry name" value="HATPase_c"/>
    <property type="match status" value="1"/>
</dbReference>
<keyword evidence="7" id="KW-0808">Transferase</keyword>
<dbReference type="InterPro" id="IPR003661">
    <property type="entry name" value="HisK_dim/P_dom"/>
</dbReference>
<evidence type="ECO:0000256" key="13">
    <source>
        <dbReference type="ARBA" id="ARBA00023012"/>
    </source>
</evidence>
<dbReference type="PANTHER" id="PTHR45528">
    <property type="entry name" value="SENSOR HISTIDINE KINASE CPXA"/>
    <property type="match status" value="1"/>
</dbReference>
<feature type="domain" description="HAMP" evidence="18">
    <location>
        <begin position="180"/>
        <end position="233"/>
    </location>
</feature>
<dbReference type="InterPro" id="IPR003594">
    <property type="entry name" value="HATPase_dom"/>
</dbReference>
<organism evidence="19 20">
    <name type="scientific">Aceticella autotrophica</name>
    <dbReference type="NCBI Taxonomy" id="2755338"/>
    <lineage>
        <taxon>Bacteria</taxon>
        <taxon>Bacillati</taxon>
        <taxon>Bacillota</taxon>
        <taxon>Clostridia</taxon>
        <taxon>Thermoanaerobacterales</taxon>
        <taxon>Thermoanaerobacteraceae</taxon>
        <taxon>Aceticella</taxon>
    </lineage>
</organism>
<dbReference type="SUPFAM" id="SSF158472">
    <property type="entry name" value="HAMP domain-like"/>
    <property type="match status" value="1"/>
</dbReference>
<dbReference type="Gene3D" id="3.30.565.10">
    <property type="entry name" value="Histidine kinase-like ATPase, C-terminal domain"/>
    <property type="match status" value="1"/>
</dbReference>
<evidence type="ECO:0000256" key="12">
    <source>
        <dbReference type="ARBA" id="ARBA00022989"/>
    </source>
</evidence>
<keyword evidence="5" id="KW-1003">Cell membrane</keyword>
<evidence type="ECO:0000259" key="17">
    <source>
        <dbReference type="PROSITE" id="PS50109"/>
    </source>
</evidence>
<feature type="transmembrane region" description="Helical" evidence="16">
    <location>
        <begin position="12"/>
        <end position="37"/>
    </location>
</feature>
<dbReference type="InterPro" id="IPR036890">
    <property type="entry name" value="HATPase_C_sf"/>
</dbReference>
<feature type="transmembrane region" description="Helical" evidence="16">
    <location>
        <begin position="155"/>
        <end position="179"/>
    </location>
</feature>
<dbReference type="InterPro" id="IPR041610">
    <property type="entry name" value="ArlS_N"/>
</dbReference>
<dbReference type="CDD" id="cd06225">
    <property type="entry name" value="HAMP"/>
    <property type="match status" value="1"/>
</dbReference>